<keyword evidence="1" id="KW-0472">Membrane</keyword>
<keyword evidence="1" id="KW-0812">Transmembrane</keyword>
<comment type="caution">
    <text evidence="3">The sequence shown here is derived from an EMBL/GenBank/DDBJ whole genome shotgun (WGS) entry which is preliminary data.</text>
</comment>
<organism evidence="3 4">
    <name type="scientific">Gottfriedia solisilvae</name>
    <dbReference type="NCBI Taxonomy" id="1516104"/>
    <lineage>
        <taxon>Bacteria</taxon>
        <taxon>Bacillati</taxon>
        <taxon>Bacillota</taxon>
        <taxon>Bacilli</taxon>
        <taxon>Bacillales</taxon>
        <taxon>Bacillaceae</taxon>
        <taxon>Gottfriedia</taxon>
    </lineage>
</organism>
<proteinExistence type="predicted"/>
<reference evidence="4" key="1">
    <citation type="journal article" date="2019" name="Int. J. Syst. Evol. Microbiol.">
        <title>The Global Catalogue of Microorganisms (GCM) 10K type strain sequencing project: providing services to taxonomists for standard genome sequencing and annotation.</title>
        <authorList>
            <consortium name="The Broad Institute Genomics Platform"/>
            <consortium name="The Broad Institute Genome Sequencing Center for Infectious Disease"/>
            <person name="Wu L."/>
            <person name="Ma J."/>
        </authorList>
    </citation>
    <scope>NUCLEOTIDE SEQUENCE [LARGE SCALE GENOMIC DNA]</scope>
    <source>
        <strain evidence="4">CGMCC 1.14993</strain>
    </source>
</reference>
<protein>
    <recommendedName>
        <fullName evidence="2">EfeO-type cupredoxin-like domain-containing protein</fullName>
    </recommendedName>
</protein>
<dbReference type="Proteomes" id="UP000626244">
    <property type="component" value="Unassembled WGS sequence"/>
</dbReference>
<name>A0A8J3F178_9BACI</name>
<dbReference type="InterPro" id="IPR008972">
    <property type="entry name" value="Cupredoxin"/>
</dbReference>
<evidence type="ECO:0000259" key="2">
    <source>
        <dbReference type="Pfam" id="PF13473"/>
    </source>
</evidence>
<accession>A0A8J3F178</accession>
<evidence type="ECO:0000313" key="4">
    <source>
        <dbReference type="Proteomes" id="UP000626244"/>
    </source>
</evidence>
<dbReference type="RefSeq" id="WP_087998010.1">
    <property type="nucleotide sequence ID" value="NZ_BMHB01000001.1"/>
</dbReference>
<dbReference type="SUPFAM" id="SSF49503">
    <property type="entry name" value="Cupredoxins"/>
    <property type="match status" value="1"/>
</dbReference>
<dbReference type="Gene3D" id="2.60.40.420">
    <property type="entry name" value="Cupredoxins - blue copper proteins"/>
    <property type="match status" value="1"/>
</dbReference>
<sequence length="148" mass="16747">MHFVVIKKKWLLFSFVFIVIGLSALYYLFPKSAETTAKEKPLETVEIHMVTGEFSTKLDNGSEIEAYRWDPGTINVEENQRVVLKLHGINGMEHHFHIEGTNVSGVVKKGETTEVEVQFKKEGTYRLICDTHSTTADSAPMIAYIVVD</sequence>
<evidence type="ECO:0000313" key="3">
    <source>
        <dbReference type="EMBL" id="GGI13071.1"/>
    </source>
</evidence>
<evidence type="ECO:0000256" key="1">
    <source>
        <dbReference type="SAM" id="Phobius"/>
    </source>
</evidence>
<dbReference type="InterPro" id="IPR028096">
    <property type="entry name" value="EfeO_Cupredoxin"/>
</dbReference>
<gene>
    <name evidence="3" type="ORF">GCM10007380_16080</name>
</gene>
<feature type="transmembrane region" description="Helical" evidence="1">
    <location>
        <begin position="12"/>
        <end position="29"/>
    </location>
</feature>
<feature type="domain" description="EfeO-type cupredoxin-like" evidence="2">
    <location>
        <begin position="61"/>
        <end position="134"/>
    </location>
</feature>
<dbReference type="Pfam" id="PF13473">
    <property type="entry name" value="Cupredoxin_1"/>
    <property type="match status" value="1"/>
</dbReference>
<keyword evidence="4" id="KW-1185">Reference proteome</keyword>
<dbReference type="OrthoDB" id="9773354at2"/>
<dbReference type="EMBL" id="BMHB01000001">
    <property type="protein sequence ID" value="GGI13071.1"/>
    <property type="molecule type" value="Genomic_DNA"/>
</dbReference>
<keyword evidence="1" id="KW-1133">Transmembrane helix</keyword>
<dbReference type="AlphaFoldDB" id="A0A8J3F178"/>